<name>A0A369URN2_9GAMM</name>
<dbReference type="InterPro" id="IPR026259">
    <property type="entry name" value="MauG/Cytc_peroxidase"/>
</dbReference>
<evidence type="ECO:0000256" key="6">
    <source>
        <dbReference type="ARBA" id="ARBA00023002"/>
    </source>
</evidence>
<dbReference type="Pfam" id="PF21419">
    <property type="entry name" value="RoxA-like_Cyt-c"/>
    <property type="match status" value="1"/>
</dbReference>
<dbReference type="Pfam" id="PF03150">
    <property type="entry name" value="CCP_MauG"/>
    <property type="match status" value="1"/>
</dbReference>
<keyword evidence="6" id="KW-0560">Oxidoreductase</keyword>
<accession>A0A369URN2</accession>
<keyword evidence="5" id="KW-0574">Periplasm</keyword>
<feature type="signal peptide" evidence="10">
    <location>
        <begin position="1"/>
        <end position="20"/>
    </location>
</feature>
<evidence type="ECO:0000259" key="11">
    <source>
        <dbReference type="PROSITE" id="PS51007"/>
    </source>
</evidence>
<keyword evidence="13" id="KW-1185">Reference proteome</keyword>
<comment type="PTM">
    <text evidence="8">Binds 2 heme groups per subunit.</text>
</comment>
<dbReference type="PIRSF" id="PIRSF000294">
    <property type="entry name" value="Cytochrome-c_peroxidase"/>
    <property type="match status" value="1"/>
</dbReference>
<evidence type="ECO:0000256" key="10">
    <source>
        <dbReference type="SAM" id="SignalP"/>
    </source>
</evidence>
<dbReference type="PROSITE" id="PS51007">
    <property type="entry name" value="CYTC"/>
    <property type="match status" value="2"/>
</dbReference>
<dbReference type="OrthoDB" id="9805202at2"/>
<proteinExistence type="predicted"/>
<evidence type="ECO:0000256" key="7">
    <source>
        <dbReference type="ARBA" id="ARBA00023004"/>
    </source>
</evidence>
<keyword evidence="7 9" id="KW-0408">Iron</keyword>
<keyword evidence="4 10" id="KW-0732">Signal</keyword>
<evidence type="ECO:0000256" key="3">
    <source>
        <dbReference type="ARBA" id="ARBA00022723"/>
    </source>
</evidence>
<feature type="binding site" description="covalent" evidence="8">
    <location>
        <position position="205"/>
    </location>
    <ligand>
        <name>heme c</name>
        <dbReference type="ChEBI" id="CHEBI:61717"/>
        <label>2</label>
    </ligand>
</feature>
<dbReference type="RefSeq" id="WP_114846283.1">
    <property type="nucleotide sequence ID" value="NZ_JBHSPE010000008.1"/>
</dbReference>
<dbReference type="GO" id="GO:0004130">
    <property type="term" value="F:cytochrome-c peroxidase activity"/>
    <property type="evidence" value="ECO:0007669"/>
    <property type="project" value="TreeGrafter"/>
</dbReference>
<dbReference type="InterPro" id="IPR051395">
    <property type="entry name" value="Cytochrome_c_Peroxidase/MauG"/>
</dbReference>
<comment type="cofactor">
    <cofactor evidence="8">
        <name>heme</name>
        <dbReference type="ChEBI" id="CHEBI:30413"/>
    </cofactor>
    <text evidence="8">Binds 2 heme groups.</text>
</comment>
<gene>
    <name evidence="12" type="ORF">DVJ77_14870</name>
</gene>
<feature type="binding site" description="covalent" evidence="8">
    <location>
        <position position="58"/>
    </location>
    <ligand>
        <name>heme c</name>
        <dbReference type="ChEBI" id="CHEBI:61717"/>
        <label>1</label>
    </ligand>
</feature>
<reference evidence="12 13" key="1">
    <citation type="submission" date="2018-07" db="EMBL/GenBank/DDBJ databases">
        <title>Dyella tabacisoli L4-6T, whole genome shotgun sequence.</title>
        <authorList>
            <person name="Zhou X.-K."/>
            <person name="Li W.-J."/>
            <person name="Duan Y.-Q."/>
        </authorList>
    </citation>
    <scope>NUCLEOTIDE SEQUENCE [LARGE SCALE GENOMIC DNA]</scope>
    <source>
        <strain evidence="12 13">L4-6</strain>
    </source>
</reference>
<evidence type="ECO:0000256" key="1">
    <source>
        <dbReference type="ARBA" id="ARBA00004418"/>
    </source>
</evidence>
<dbReference type="Proteomes" id="UP000253782">
    <property type="component" value="Unassembled WGS sequence"/>
</dbReference>
<sequence length="341" mass="37000">MGFTALSALLLFAVALKGDAANRHAAASPQIALRIALGKQLFNDPRLSADGKISCASCHIPAKAYTDGRRVAIGVYGRTGTRNTPSLAAIEISKNVSFFWEGRRTTLEQAVIDPLTNPMEMGLQDKTELIQKVEQNSGRLIVFAQAFPEAKVIGAEQVSAALTDYVRSLNSPESAYDRYTLQGDRRPLNPQAQFGLALFRGKGRCADCHLLAGSPVLLTDHAYHRTGGGLNAISQYLPSLTEAVIQRSLQGEAIGNRVATHEDEAQLGRFNVTRDPADIGLFRTPSLRGVALTAPYMHDGSIPTLEDAIDQEVYYRGLQAGYPLNMSVEERTALKAFLETL</sequence>
<dbReference type="GO" id="GO:0042597">
    <property type="term" value="C:periplasmic space"/>
    <property type="evidence" value="ECO:0007669"/>
    <property type="project" value="UniProtKB-SubCell"/>
</dbReference>
<evidence type="ECO:0000256" key="8">
    <source>
        <dbReference type="PIRSR" id="PIRSR000294-1"/>
    </source>
</evidence>
<feature type="binding site" description="covalent" evidence="8">
    <location>
        <position position="208"/>
    </location>
    <ligand>
        <name>heme c</name>
        <dbReference type="ChEBI" id="CHEBI:61717"/>
        <label>2</label>
    </ligand>
</feature>
<evidence type="ECO:0000256" key="5">
    <source>
        <dbReference type="ARBA" id="ARBA00022764"/>
    </source>
</evidence>
<feature type="binding site" description="covalent" evidence="8">
    <location>
        <position position="55"/>
    </location>
    <ligand>
        <name>heme c</name>
        <dbReference type="ChEBI" id="CHEBI:61717"/>
        <label>1</label>
    </ligand>
</feature>
<organism evidence="12 13">
    <name type="scientific">Dyella tabacisoli</name>
    <dbReference type="NCBI Taxonomy" id="2282381"/>
    <lineage>
        <taxon>Bacteria</taxon>
        <taxon>Pseudomonadati</taxon>
        <taxon>Pseudomonadota</taxon>
        <taxon>Gammaproteobacteria</taxon>
        <taxon>Lysobacterales</taxon>
        <taxon>Rhodanobacteraceae</taxon>
        <taxon>Dyella</taxon>
    </lineage>
</organism>
<dbReference type="AlphaFoldDB" id="A0A369URN2"/>
<evidence type="ECO:0000313" key="12">
    <source>
        <dbReference type="EMBL" id="RDD80979.1"/>
    </source>
</evidence>
<comment type="subcellular location">
    <subcellularLocation>
        <location evidence="1">Periplasm</location>
    </subcellularLocation>
</comment>
<dbReference type="InterPro" id="IPR036909">
    <property type="entry name" value="Cyt_c-like_dom_sf"/>
</dbReference>
<keyword evidence="3 9" id="KW-0479">Metal-binding</keyword>
<protein>
    <submittedName>
        <fullName evidence="12">Cytochrome c family protein</fullName>
    </submittedName>
</protein>
<dbReference type="EMBL" id="QQAH01000013">
    <property type="protein sequence ID" value="RDD80979.1"/>
    <property type="molecule type" value="Genomic_DNA"/>
</dbReference>
<dbReference type="GO" id="GO:0020037">
    <property type="term" value="F:heme binding"/>
    <property type="evidence" value="ECO:0007669"/>
    <property type="project" value="InterPro"/>
</dbReference>
<dbReference type="InterPro" id="IPR004852">
    <property type="entry name" value="Di-haem_cyt_c_peroxidsae"/>
</dbReference>
<feature type="domain" description="Cytochrome c" evidence="11">
    <location>
        <begin position="33"/>
        <end position="170"/>
    </location>
</feature>
<feature type="binding site" description="axial binding residue" evidence="9">
    <location>
        <position position="59"/>
    </location>
    <ligand>
        <name>heme c</name>
        <dbReference type="ChEBI" id="CHEBI:61717"/>
        <label>1</label>
    </ligand>
    <ligandPart>
        <name>Fe</name>
        <dbReference type="ChEBI" id="CHEBI:18248"/>
    </ligandPart>
</feature>
<evidence type="ECO:0000256" key="4">
    <source>
        <dbReference type="ARBA" id="ARBA00022729"/>
    </source>
</evidence>
<dbReference type="GO" id="GO:0009055">
    <property type="term" value="F:electron transfer activity"/>
    <property type="evidence" value="ECO:0007669"/>
    <property type="project" value="InterPro"/>
</dbReference>
<dbReference type="InterPro" id="IPR009056">
    <property type="entry name" value="Cyt_c-like_dom"/>
</dbReference>
<comment type="caution">
    <text evidence="12">The sequence shown here is derived from an EMBL/GenBank/DDBJ whole genome shotgun (WGS) entry which is preliminary data.</text>
</comment>
<evidence type="ECO:0000313" key="13">
    <source>
        <dbReference type="Proteomes" id="UP000253782"/>
    </source>
</evidence>
<feature type="chain" id="PRO_5017018439" evidence="10">
    <location>
        <begin position="21"/>
        <end position="341"/>
    </location>
</feature>
<evidence type="ECO:0000256" key="9">
    <source>
        <dbReference type="PIRSR" id="PIRSR000294-2"/>
    </source>
</evidence>
<keyword evidence="2 8" id="KW-0349">Heme</keyword>
<dbReference type="SUPFAM" id="SSF46626">
    <property type="entry name" value="Cytochrome c"/>
    <property type="match status" value="2"/>
</dbReference>
<dbReference type="PANTHER" id="PTHR30600">
    <property type="entry name" value="CYTOCHROME C PEROXIDASE-RELATED"/>
    <property type="match status" value="1"/>
</dbReference>
<evidence type="ECO:0000256" key="2">
    <source>
        <dbReference type="ARBA" id="ARBA00022617"/>
    </source>
</evidence>
<dbReference type="GO" id="GO:0046872">
    <property type="term" value="F:metal ion binding"/>
    <property type="evidence" value="ECO:0007669"/>
    <property type="project" value="UniProtKB-KW"/>
</dbReference>
<feature type="domain" description="Cytochrome c" evidence="11">
    <location>
        <begin position="190"/>
        <end position="341"/>
    </location>
</feature>
<feature type="binding site" description="axial binding residue" evidence="9">
    <location>
        <position position="209"/>
    </location>
    <ligand>
        <name>heme c</name>
        <dbReference type="ChEBI" id="CHEBI:61717"/>
        <label>2</label>
    </ligand>
    <ligandPart>
        <name>Fe</name>
        <dbReference type="ChEBI" id="CHEBI:18248"/>
    </ligandPart>
</feature>
<dbReference type="Gene3D" id="1.10.760.10">
    <property type="entry name" value="Cytochrome c-like domain"/>
    <property type="match status" value="2"/>
</dbReference>